<keyword evidence="11" id="KW-0675">Receptor</keyword>
<dbReference type="GO" id="GO:0009506">
    <property type="term" value="C:plasmodesma"/>
    <property type="evidence" value="ECO:0007669"/>
    <property type="project" value="UniProtKB-SubCell"/>
</dbReference>
<keyword evidence="9" id="KW-0472">Membrane</keyword>
<evidence type="ECO:0000256" key="4">
    <source>
        <dbReference type="ARBA" id="ARBA00022737"/>
    </source>
</evidence>
<dbReference type="AlphaFoldDB" id="A0A699GXY2"/>
<feature type="domain" description="Gnk2-homologous" evidence="10">
    <location>
        <begin position="79"/>
        <end position="180"/>
    </location>
</feature>
<keyword evidence="2" id="KW-0945">Host-virus interaction</keyword>
<dbReference type="GO" id="GO:0016301">
    <property type="term" value="F:kinase activity"/>
    <property type="evidence" value="ECO:0007669"/>
    <property type="project" value="UniProtKB-KW"/>
</dbReference>
<organism evidence="11">
    <name type="scientific">Tanacetum cinerariifolium</name>
    <name type="common">Dalmatian daisy</name>
    <name type="synonym">Chrysanthemum cinerariifolium</name>
    <dbReference type="NCBI Taxonomy" id="118510"/>
    <lineage>
        <taxon>Eukaryota</taxon>
        <taxon>Viridiplantae</taxon>
        <taxon>Streptophyta</taxon>
        <taxon>Embryophyta</taxon>
        <taxon>Tracheophyta</taxon>
        <taxon>Spermatophyta</taxon>
        <taxon>Magnoliopsida</taxon>
        <taxon>eudicotyledons</taxon>
        <taxon>Gunneridae</taxon>
        <taxon>Pentapetalae</taxon>
        <taxon>asterids</taxon>
        <taxon>campanulids</taxon>
        <taxon>Asterales</taxon>
        <taxon>Asteraceae</taxon>
        <taxon>Asteroideae</taxon>
        <taxon>Anthemideae</taxon>
        <taxon>Anthemidinae</taxon>
        <taxon>Tanacetum</taxon>
    </lineage>
</organism>
<keyword evidence="9" id="KW-1133">Transmembrane helix</keyword>
<feature type="domain" description="Gnk2-homologous" evidence="10">
    <location>
        <begin position="1"/>
        <end position="57"/>
    </location>
</feature>
<keyword evidence="4" id="KW-0677">Repeat</keyword>
<evidence type="ECO:0000256" key="1">
    <source>
        <dbReference type="ARBA" id="ARBA00004251"/>
    </source>
</evidence>
<name>A0A699GXY2_TANCI</name>
<reference evidence="11" key="1">
    <citation type="journal article" date="2019" name="Sci. Rep.">
        <title>Draft genome of Tanacetum cinerariifolium, the natural source of mosquito coil.</title>
        <authorList>
            <person name="Yamashiro T."/>
            <person name="Shiraishi A."/>
            <person name="Satake H."/>
            <person name="Nakayama K."/>
        </authorList>
    </citation>
    <scope>NUCLEOTIDE SEQUENCE</scope>
</reference>
<keyword evidence="11" id="KW-0808">Transferase</keyword>
<dbReference type="PANTHER" id="PTHR32080:SF27">
    <property type="entry name" value="OS01G0548750 PROTEIN"/>
    <property type="match status" value="1"/>
</dbReference>
<evidence type="ECO:0000256" key="3">
    <source>
        <dbReference type="ARBA" id="ARBA00022729"/>
    </source>
</evidence>
<evidence type="ECO:0000256" key="9">
    <source>
        <dbReference type="SAM" id="Phobius"/>
    </source>
</evidence>
<keyword evidence="3" id="KW-0732">Signal</keyword>
<keyword evidence="11" id="KW-0418">Kinase</keyword>
<evidence type="ECO:0000259" key="10">
    <source>
        <dbReference type="PROSITE" id="PS51473"/>
    </source>
</evidence>
<keyword evidence="6" id="KW-1015">Disulfide bond</keyword>
<feature type="transmembrane region" description="Helical" evidence="9">
    <location>
        <begin position="265"/>
        <end position="288"/>
    </location>
</feature>
<comment type="similarity">
    <text evidence="8">Belongs to the cysteine-rich repeat secretory protein family. Plasmodesmata-located proteins (PDLD) subfamily.</text>
</comment>
<dbReference type="InterPro" id="IPR002902">
    <property type="entry name" value="GNK2"/>
</dbReference>
<keyword evidence="5" id="KW-0965">Cell junction</keyword>
<dbReference type="EMBL" id="BKCJ010072892">
    <property type="protein sequence ID" value="GEW76498.1"/>
    <property type="molecule type" value="Genomic_DNA"/>
</dbReference>
<dbReference type="PROSITE" id="PS51473">
    <property type="entry name" value="GNK2"/>
    <property type="match status" value="2"/>
</dbReference>
<proteinExistence type="inferred from homology"/>
<dbReference type="InterPro" id="IPR051378">
    <property type="entry name" value="Cell2Cell_Antifungal"/>
</dbReference>
<accession>A0A699GXY2</accession>
<dbReference type="InterPro" id="IPR038408">
    <property type="entry name" value="GNK2_sf"/>
</dbReference>
<comment type="caution">
    <text evidence="11">The sequence shown here is derived from an EMBL/GenBank/DDBJ whole genome shotgun (WGS) entry which is preliminary data.</text>
</comment>
<evidence type="ECO:0000256" key="8">
    <source>
        <dbReference type="ARBA" id="ARBA00038393"/>
    </source>
</evidence>
<dbReference type="PANTHER" id="PTHR32080">
    <property type="entry name" value="ANTIFUNGAL PROTEIN GINKBILOBIN-2-LIKE"/>
    <property type="match status" value="1"/>
</dbReference>
<comment type="subcellular location">
    <subcellularLocation>
        <location evidence="7">Cell junction</location>
        <location evidence="7">Plasmodesma</location>
    </subcellularLocation>
    <subcellularLocation>
        <location evidence="1">Cell membrane</location>
        <topology evidence="1">Single-pass type I membrane protein</topology>
    </subcellularLocation>
</comment>
<protein>
    <submittedName>
        <fullName evidence="11">Cysteine-rich receptor-like protein kinase 2</fullName>
    </submittedName>
</protein>
<sequence length="339" mass="37613">MNDDTAYVLANCRHTLNKNSCTLCLERGSELILKCLPSSEGRSLKTECFMRYSDTNFLNARSTGGVSGVDVYPDGGENSELIELACPNPPVKNITKFIPNFVHAMEDITTKMQTSFFGTIVTATKPDIIYRLAQCFIDLSTTECLLCYAVACTTLTRYLLGNGGQVYLSGCHMRFENYSFFAHQQAGNFSMARCANNMLRGINVFAESMQKAILEAACLQKAAVVMLTCLPASQGSCLYSGCFMRYFVSDLSDTELNRSFKGKKLAIVMAVSSILAFSVRSIIAFYAWKRRSDSKRKGFDDTKLLEIVNGSNLNFKYPAIEKATSSFDEANKLGQWGFE</sequence>
<keyword evidence="9" id="KW-0812">Transmembrane</keyword>
<dbReference type="Pfam" id="PF01657">
    <property type="entry name" value="Stress-antifung"/>
    <property type="match status" value="2"/>
</dbReference>
<gene>
    <name evidence="11" type="ORF">Tci_248474</name>
</gene>
<dbReference type="GO" id="GO:0005886">
    <property type="term" value="C:plasma membrane"/>
    <property type="evidence" value="ECO:0007669"/>
    <property type="project" value="UniProtKB-SubCell"/>
</dbReference>
<evidence type="ECO:0000256" key="5">
    <source>
        <dbReference type="ARBA" id="ARBA00022949"/>
    </source>
</evidence>
<evidence type="ECO:0000256" key="2">
    <source>
        <dbReference type="ARBA" id="ARBA00022581"/>
    </source>
</evidence>
<dbReference type="Gene3D" id="3.30.430.20">
    <property type="entry name" value="Gnk2 domain, C-X8-C-X2-C motif"/>
    <property type="match status" value="2"/>
</dbReference>
<dbReference type="CDD" id="cd23509">
    <property type="entry name" value="Gnk2-like"/>
    <property type="match status" value="2"/>
</dbReference>
<evidence type="ECO:0000256" key="7">
    <source>
        <dbReference type="ARBA" id="ARBA00024184"/>
    </source>
</evidence>
<evidence type="ECO:0000256" key="6">
    <source>
        <dbReference type="ARBA" id="ARBA00023157"/>
    </source>
</evidence>
<evidence type="ECO:0000313" key="11">
    <source>
        <dbReference type="EMBL" id="GEW76498.1"/>
    </source>
</evidence>